<comment type="caution">
    <text evidence="2">The sequence shown here is derived from an EMBL/GenBank/DDBJ whole genome shotgun (WGS) entry which is preliminary data.</text>
</comment>
<sequence>MFRFTLFLFFLIGLNSCGTDARYTRSECIVRVNIDWTGTPLGKKEELIESITKAIRNAPNMGSNKVPMDFTIQGQSREYIYYQYSTDCENRFENTEALLEFARERVKSPPYLSVDKNNYEPGSDTIRVSGPSWID</sequence>
<dbReference type="STRING" id="740709.A10D4_10231"/>
<accession>K2K488</accession>
<organism evidence="2 3">
    <name type="scientific">Idiomarina xiamenensis 10-D-4</name>
    <dbReference type="NCBI Taxonomy" id="740709"/>
    <lineage>
        <taxon>Bacteria</taxon>
        <taxon>Pseudomonadati</taxon>
        <taxon>Pseudomonadota</taxon>
        <taxon>Gammaproteobacteria</taxon>
        <taxon>Alteromonadales</taxon>
        <taxon>Idiomarinaceae</taxon>
        <taxon>Idiomarina</taxon>
    </lineage>
</organism>
<evidence type="ECO:0000313" key="3">
    <source>
        <dbReference type="Proteomes" id="UP000014115"/>
    </source>
</evidence>
<proteinExistence type="predicted"/>
<dbReference type="EMBL" id="AMRG01000013">
    <property type="protein sequence ID" value="EKE81447.1"/>
    <property type="molecule type" value="Genomic_DNA"/>
</dbReference>
<keyword evidence="3" id="KW-1185">Reference proteome</keyword>
<evidence type="ECO:0000256" key="1">
    <source>
        <dbReference type="SAM" id="MobiDB-lite"/>
    </source>
</evidence>
<feature type="region of interest" description="Disordered" evidence="1">
    <location>
        <begin position="112"/>
        <end position="135"/>
    </location>
</feature>
<protein>
    <submittedName>
        <fullName evidence="2">Uncharacterized protein</fullName>
    </submittedName>
</protein>
<evidence type="ECO:0000313" key="2">
    <source>
        <dbReference type="EMBL" id="EKE81447.1"/>
    </source>
</evidence>
<dbReference type="RefSeq" id="WP_008489361.1">
    <property type="nucleotide sequence ID" value="NZ_AMRG01000013.1"/>
</dbReference>
<reference evidence="2 3" key="1">
    <citation type="journal article" date="2012" name="J. Bacteriol.">
        <title>Genome Sequence of Idiomarina xiamenensis Type Strain 10-D-4.</title>
        <authorList>
            <person name="Lai Q."/>
            <person name="Wang L."/>
            <person name="Wang W."/>
            <person name="Shao Z."/>
        </authorList>
    </citation>
    <scope>NUCLEOTIDE SEQUENCE [LARGE SCALE GENOMIC DNA]</scope>
    <source>
        <strain evidence="2 3">10-D-4</strain>
    </source>
</reference>
<gene>
    <name evidence="2" type="ORF">A10D4_10231</name>
</gene>
<dbReference type="AlphaFoldDB" id="K2K488"/>
<dbReference type="Proteomes" id="UP000014115">
    <property type="component" value="Unassembled WGS sequence"/>
</dbReference>
<name>K2K488_9GAMM</name>
<dbReference type="OrthoDB" id="6402965at2"/>